<dbReference type="Proteomes" id="UP000074072">
    <property type="component" value="Unassembled WGS sequence"/>
</dbReference>
<dbReference type="AlphaFoldDB" id="A0A147J1Q5"/>
<gene>
    <name evidence="1" type="ORF">SB4_03335</name>
</gene>
<evidence type="ECO:0000313" key="1">
    <source>
        <dbReference type="EMBL" id="KTW02470.1"/>
    </source>
</evidence>
<proteinExistence type="predicted"/>
<reference evidence="1 2" key="1">
    <citation type="journal article" date="2016" name="Front. Microbiol.">
        <title>Genomic Resource of Rice Seed Associated Bacteria.</title>
        <authorList>
            <person name="Midha S."/>
            <person name="Bansal K."/>
            <person name="Sharma S."/>
            <person name="Kumar N."/>
            <person name="Patil P.P."/>
            <person name="Chaudhry V."/>
            <person name="Patil P.B."/>
        </authorList>
    </citation>
    <scope>NUCLEOTIDE SEQUENCE [LARGE SCALE GENOMIC DNA]</scope>
    <source>
        <strain evidence="1 2">SB4</strain>
    </source>
</reference>
<organism evidence="1 2">
    <name type="scientific">Sphingomonas sanguinis</name>
    <dbReference type="NCBI Taxonomy" id="33051"/>
    <lineage>
        <taxon>Bacteria</taxon>
        <taxon>Pseudomonadati</taxon>
        <taxon>Pseudomonadota</taxon>
        <taxon>Alphaproteobacteria</taxon>
        <taxon>Sphingomonadales</taxon>
        <taxon>Sphingomonadaceae</taxon>
        <taxon>Sphingomonas</taxon>
    </lineage>
</organism>
<protein>
    <submittedName>
        <fullName evidence="1">Uncharacterized protein</fullName>
    </submittedName>
</protein>
<name>A0A147J1Q5_9SPHN</name>
<dbReference type="EMBL" id="LDTE01000012">
    <property type="protein sequence ID" value="KTW02470.1"/>
    <property type="molecule type" value="Genomic_DNA"/>
</dbReference>
<comment type="caution">
    <text evidence="1">The sequence shown here is derived from an EMBL/GenBank/DDBJ whole genome shotgun (WGS) entry which is preliminary data.</text>
</comment>
<accession>A0A147J1Q5</accession>
<sequence length="103" mass="12226">MAFLLIDARKIHPPYVLFDIGKFIGNLRRFWRIMVKLDNSVGSGRHLILEKIRYIRIGIFYIGKNFCHPRLTEFVSLGIRAFYITHQIYEKVMSLRSIPMKII</sequence>
<evidence type="ECO:0000313" key="2">
    <source>
        <dbReference type="Proteomes" id="UP000074072"/>
    </source>
</evidence>